<dbReference type="SUPFAM" id="SSF52283">
    <property type="entry name" value="Formate/glycerate dehydrogenase catalytic domain-like"/>
    <property type="match status" value="1"/>
</dbReference>
<dbReference type="CDD" id="cd12169">
    <property type="entry name" value="PGDH_like_1"/>
    <property type="match status" value="1"/>
</dbReference>
<dbReference type="Pfam" id="PF00389">
    <property type="entry name" value="2-Hacid_dh"/>
    <property type="match status" value="1"/>
</dbReference>
<dbReference type="OrthoDB" id="9805416at2"/>
<evidence type="ECO:0000259" key="5">
    <source>
        <dbReference type="Pfam" id="PF00389"/>
    </source>
</evidence>
<dbReference type="InterPro" id="IPR050857">
    <property type="entry name" value="D-2-hydroxyacid_DH"/>
</dbReference>
<feature type="domain" description="D-isomer specific 2-hydroxyacid dehydrogenase catalytic" evidence="5">
    <location>
        <begin position="16"/>
        <end position="321"/>
    </location>
</feature>
<evidence type="ECO:0000313" key="8">
    <source>
        <dbReference type="Proteomes" id="UP000292627"/>
    </source>
</evidence>
<evidence type="ECO:0000256" key="3">
    <source>
        <dbReference type="ARBA" id="ARBA00023027"/>
    </source>
</evidence>
<dbReference type="RefSeq" id="WP_130552377.1">
    <property type="nucleotide sequence ID" value="NZ_SHMC01000006.1"/>
</dbReference>
<comment type="caution">
    <text evidence="7">The sequence shown here is derived from an EMBL/GenBank/DDBJ whole genome shotgun (WGS) entry which is preliminary data.</text>
</comment>
<evidence type="ECO:0000259" key="6">
    <source>
        <dbReference type="Pfam" id="PF02826"/>
    </source>
</evidence>
<name>A0A4Q8L7G7_9GAMM</name>
<dbReference type="GO" id="GO:0016616">
    <property type="term" value="F:oxidoreductase activity, acting on the CH-OH group of donors, NAD or NADP as acceptor"/>
    <property type="evidence" value="ECO:0007669"/>
    <property type="project" value="InterPro"/>
</dbReference>
<evidence type="ECO:0000313" key="7">
    <source>
        <dbReference type="EMBL" id="TAA23353.1"/>
    </source>
</evidence>
<sequence>MRVLIADDYQRATAALPALAAHAQGLDVQVLGALPEALEARAALLQPAQALVLIRERTRIDTALLARLPQLRLISQTGKVGAHVDLAACTAHGVAVVEGAGSPIAPAELTWALVMAAMRRLPAYGTALKAGRWQDTGDAALGRALHGRTLGVWSYGRIGRLVAGYGRAFGMRVLVWGGEAARTAAQADGFDVAASVEALFEHSDVLSLHRRLAPATRHQVDAALLARMKPDALLVNTSRAELIAPGALLAALEAGRPGMAALDVFEHEPAVPEREPLLTHPRVLAMPHLGYVEQDSYALYLGTALDNVRAFADGTPRHLVNPEALTRNR</sequence>
<dbReference type="EMBL" id="SHMC01000006">
    <property type="protein sequence ID" value="TAA23353.1"/>
    <property type="molecule type" value="Genomic_DNA"/>
</dbReference>
<accession>A0A4Q8L7G7</accession>
<dbReference type="AlphaFoldDB" id="A0A4Q8L7G7"/>
<comment type="similarity">
    <text evidence="1 4">Belongs to the D-isomer specific 2-hydroxyacid dehydrogenase family.</text>
</comment>
<feature type="domain" description="D-isomer specific 2-hydroxyacid dehydrogenase NAD-binding" evidence="6">
    <location>
        <begin position="112"/>
        <end position="290"/>
    </location>
</feature>
<dbReference type="InterPro" id="IPR036291">
    <property type="entry name" value="NAD(P)-bd_dom_sf"/>
</dbReference>
<keyword evidence="3" id="KW-0520">NAD</keyword>
<dbReference type="InterPro" id="IPR006139">
    <property type="entry name" value="D-isomer_2_OHA_DH_cat_dom"/>
</dbReference>
<evidence type="ECO:0000256" key="1">
    <source>
        <dbReference type="ARBA" id="ARBA00005854"/>
    </source>
</evidence>
<evidence type="ECO:0000256" key="2">
    <source>
        <dbReference type="ARBA" id="ARBA00023002"/>
    </source>
</evidence>
<dbReference type="InterPro" id="IPR006140">
    <property type="entry name" value="D-isomer_DH_NAD-bd"/>
</dbReference>
<evidence type="ECO:0000256" key="4">
    <source>
        <dbReference type="RuleBase" id="RU003719"/>
    </source>
</evidence>
<dbReference type="Proteomes" id="UP000292627">
    <property type="component" value="Unassembled WGS sequence"/>
</dbReference>
<protein>
    <submittedName>
        <fullName evidence="7">D-2-hydroxyacid dehydrogenase family protein</fullName>
    </submittedName>
</protein>
<reference evidence="7 8" key="1">
    <citation type="submission" date="2019-02" db="EMBL/GenBank/DDBJ databases">
        <title>WGS of Pseudoxanthomonas species novum from clinical isolates.</title>
        <authorList>
            <person name="Bernier A.-M."/>
            <person name="Bernard K."/>
            <person name="Vachon A."/>
        </authorList>
    </citation>
    <scope>NUCLEOTIDE SEQUENCE [LARGE SCALE GENOMIC DNA]</scope>
    <source>
        <strain evidence="7 8">NML171200</strain>
    </source>
</reference>
<dbReference type="Gene3D" id="3.40.50.720">
    <property type="entry name" value="NAD(P)-binding Rossmann-like Domain"/>
    <property type="match status" value="2"/>
</dbReference>
<dbReference type="Pfam" id="PF02826">
    <property type="entry name" value="2-Hacid_dh_C"/>
    <property type="match status" value="1"/>
</dbReference>
<dbReference type="GO" id="GO:0051287">
    <property type="term" value="F:NAD binding"/>
    <property type="evidence" value="ECO:0007669"/>
    <property type="project" value="InterPro"/>
</dbReference>
<dbReference type="PANTHER" id="PTHR42789">
    <property type="entry name" value="D-ISOMER SPECIFIC 2-HYDROXYACID DEHYDROGENASE FAMILY PROTEIN (AFU_ORTHOLOGUE AFUA_6G10090)"/>
    <property type="match status" value="1"/>
</dbReference>
<dbReference type="SUPFAM" id="SSF51735">
    <property type="entry name" value="NAD(P)-binding Rossmann-fold domains"/>
    <property type="match status" value="1"/>
</dbReference>
<organism evidence="7 8">
    <name type="scientific">Pseudoxanthomonas winnipegensis</name>
    <dbReference type="NCBI Taxonomy" id="2480810"/>
    <lineage>
        <taxon>Bacteria</taxon>
        <taxon>Pseudomonadati</taxon>
        <taxon>Pseudomonadota</taxon>
        <taxon>Gammaproteobacteria</taxon>
        <taxon>Lysobacterales</taxon>
        <taxon>Lysobacteraceae</taxon>
        <taxon>Pseudoxanthomonas</taxon>
    </lineage>
</organism>
<proteinExistence type="inferred from homology"/>
<dbReference type="PANTHER" id="PTHR42789:SF1">
    <property type="entry name" value="D-ISOMER SPECIFIC 2-HYDROXYACID DEHYDROGENASE FAMILY PROTEIN (AFU_ORTHOLOGUE AFUA_6G10090)"/>
    <property type="match status" value="1"/>
</dbReference>
<keyword evidence="2 4" id="KW-0560">Oxidoreductase</keyword>
<gene>
    <name evidence="7" type="ORF">EA660_15595</name>
</gene>